<protein>
    <submittedName>
        <fullName evidence="2">Aminoglycoside phosphotransferase family protein</fullName>
    </submittedName>
</protein>
<organism evidence="2 3">
    <name type="scientific">Streptomyces triticirhizae</name>
    <dbReference type="NCBI Taxonomy" id="2483353"/>
    <lineage>
        <taxon>Bacteria</taxon>
        <taxon>Bacillati</taxon>
        <taxon>Actinomycetota</taxon>
        <taxon>Actinomycetes</taxon>
        <taxon>Kitasatosporales</taxon>
        <taxon>Streptomycetaceae</taxon>
        <taxon>Streptomyces</taxon>
    </lineage>
</organism>
<feature type="domain" description="Aminoglycoside phosphotransferase" evidence="1">
    <location>
        <begin position="78"/>
        <end position="264"/>
    </location>
</feature>
<dbReference type="InterPro" id="IPR002575">
    <property type="entry name" value="Aminoglycoside_PTrfase"/>
</dbReference>
<dbReference type="Pfam" id="PF01636">
    <property type="entry name" value="APH"/>
    <property type="match status" value="1"/>
</dbReference>
<reference evidence="2 3" key="1">
    <citation type="submission" date="2018-10" db="EMBL/GenBank/DDBJ databases">
        <title>Isolation, diversity and antifungal activity of actinobacteria from wheat.</title>
        <authorList>
            <person name="Han C."/>
        </authorList>
    </citation>
    <scope>NUCLEOTIDE SEQUENCE [LARGE SCALE GENOMIC DNA]</scope>
    <source>
        <strain evidence="2 3">NEAU-YY642</strain>
    </source>
</reference>
<dbReference type="EMBL" id="RFFJ01000008">
    <property type="protein sequence ID" value="RMI45404.1"/>
    <property type="molecule type" value="Genomic_DNA"/>
</dbReference>
<name>A0A3M2M6H2_9ACTN</name>
<evidence type="ECO:0000259" key="1">
    <source>
        <dbReference type="Pfam" id="PF01636"/>
    </source>
</evidence>
<comment type="caution">
    <text evidence="2">The sequence shown here is derived from an EMBL/GenBank/DDBJ whole genome shotgun (WGS) entry which is preliminary data.</text>
</comment>
<dbReference type="AlphaFoldDB" id="A0A3M2M6H2"/>
<dbReference type="Proteomes" id="UP000278673">
    <property type="component" value="Unassembled WGS sequence"/>
</dbReference>
<evidence type="ECO:0000313" key="2">
    <source>
        <dbReference type="EMBL" id="RMI45404.1"/>
    </source>
</evidence>
<dbReference type="SUPFAM" id="SSF56112">
    <property type="entry name" value="Protein kinase-like (PK-like)"/>
    <property type="match status" value="1"/>
</dbReference>
<keyword evidence="3" id="KW-1185">Reference proteome</keyword>
<evidence type="ECO:0000313" key="3">
    <source>
        <dbReference type="Proteomes" id="UP000278673"/>
    </source>
</evidence>
<dbReference type="GO" id="GO:0016740">
    <property type="term" value="F:transferase activity"/>
    <property type="evidence" value="ECO:0007669"/>
    <property type="project" value="UniProtKB-KW"/>
</dbReference>
<dbReference type="InterPro" id="IPR011009">
    <property type="entry name" value="Kinase-like_dom_sf"/>
</dbReference>
<dbReference type="Gene3D" id="3.90.1200.10">
    <property type="match status" value="1"/>
</dbReference>
<gene>
    <name evidence="2" type="ORF">EBN88_03370</name>
</gene>
<keyword evidence="2" id="KW-0808">Transferase</keyword>
<sequence>MVENTAGQHAAAADDFLYLAGTSTTGPSPRNEPGSPAEIAVEVGTLSAGRTDQGGERFGPFGPATVKPFSITRPAVDQSALLKIYRGVEPLARRDREADALRMARLSGVSTPSVLATGEHVDHAWSVLSFVPGTPCSIATASGVDDFVRRALSVIAQVHSHGRWLGLTPGSGWRQESDGGSTVTHREFLSGQLSPRCRRQPWWQEFHAMLAALDPEPTVYLQGDIKPEHLLIDGARVHVVDWEASARGPAVCDYADMLFHLVRDVVYAGAPRQRLPLDALSQVPAFGPVVAWRLALWLDRRRPDDLHSLTPHDIHRLSRTSTPADAARELGALIAEFRSNGVPR</sequence>
<accession>A0A3M2M6H2</accession>
<proteinExistence type="predicted"/>
<dbReference type="RefSeq" id="WP_122182266.1">
    <property type="nucleotide sequence ID" value="NZ_RFFJ01000008.1"/>
</dbReference>